<dbReference type="InParanoid" id="B8BU05"/>
<evidence type="ECO:0000313" key="3">
    <source>
        <dbReference type="Proteomes" id="UP000001449"/>
    </source>
</evidence>
<feature type="compositionally biased region" description="Low complexity" evidence="1">
    <location>
        <begin position="8"/>
        <end position="24"/>
    </location>
</feature>
<dbReference type="AlphaFoldDB" id="B8BU05"/>
<accession>B8BU05</accession>
<keyword evidence="3" id="KW-1185">Reference proteome</keyword>
<dbReference type="RefSeq" id="XP_002287754.1">
    <property type="nucleotide sequence ID" value="XM_002287718.1"/>
</dbReference>
<gene>
    <name evidence="2" type="ORF">THAPSDRAFT_2314</name>
</gene>
<reference evidence="2 3" key="1">
    <citation type="journal article" date="2004" name="Science">
        <title>The genome of the diatom Thalassiosira pseudonana: ecology, evolution, and metabolism.</title>
        <authorList>
            <person name="Armbrust E.V."/>
            <person name="Berges J.A."/>
            <person name="Bowler C."/>
            <person name="Green B.R."/>
            <person name="Martinez D."/>
            <person name="Putnam N.H."/>
            <person name="Zhou S."/>
            <person name="Allen A.E."/>
            <person name="Apt K.E."/>
            <person name="Bechner M."/>
            <person name="Brzezinski M.A."/>
            <person name="Chaal B.K."/>
            <person name="Chiovitti A."/>
            <person name="Davis A.K."/>
            <person name="Demarest M.S."/>
            <person name="Detter J.C."/>
            <person name="Glavina T."/>
            <person name="Goodstein D."/>
            <person name="Hadi M.Z."/>
            <person name="Hellsten U."/>
            <person name="Hildebrand M."/>
            <person name="Jenkins B.D."/>
            <person name="Jurka J."/>
            <person name="Kapitonov V.V."/>
            <person name="Kroger N."/>
            <person name="Lau W.W."/>
            <person name="Lane T.W."/>
            <person name="Larimer F.W."/>
            <person name="Lippmeier J.C."/>
            <person name="Lucas S."/>
            <person name="Medina M."/>
            <person name="Montsant A."/>
            <person name="Obornik M."/>
            <person name="Parker M.S."/>
            <person name="Palenik B."/>
            <person name="Pazour G.J."/>
            <person name="Richardson P.M."/>
            <person name="Rynearson T.A."/>
            <person name="Saito M.A."/>
            <person name="Schwartz D.C."/>
            <person name="Thamatrakoln K."/>
            <person name="Valentin K."/>
            <person name="Vardi A."/>
            <person name="Wilkerson F.P."/>
            <person name="Rokhsar D.S."/>
        </authorList>
    </citation>
    <scope>NUCLEOTIDE SEQUENCE [LARGE SCALE GENOMIC DNA]</scope>
    <source>
        <strain evidence="2 3">CCMP1335</strain>
    </source>
</reference>
<evidence type="ECO:0000256" key="1">
    <source>
        <dbReference type="SAM" id="MobiDB-lite"/>
    </source>
</evidence>
<evidence type="ECO:0000313" key="2">
    <source>
        <dbReference type="EMBL" id="EED95197.1"/>
    </source>
</evidence>
<feature type="region of interest" description="Disordered" evidence="1">
    <location>
        <begin position="1"/>
        <end position="24"/>
    </location>
</feature>
<dbReference type="HOGENOM" id="CLU_630917_0_0_1"/>
<organism evidence="2 3">
    <name type="scientific">Thalassiosira pseudonana</name>
    <name type="common">Marine diatom</name>
    <name type="synonym">Cyclotella nana</name>
    <dbReference type="NCBI Taxonomy" id="35128"/>
    <lineage>
        <taxon>Eukaryota</taxon>
        <taxon>Sar</taxon>
        <taxon>Stramenopiles</taxon>
        <taxon>Ochrophyta</taxon>
        <taxon>Bacillariophyta</taxon>
        <taxon>Coscinodiscophyceae</taxon>
        <taxon>Thalassiosirophycidae</taxon>
        <taxon>Thalassiosirales</taxon>
        <taxon>Thalassiosiraceae</taxon>
        <taxon>Thalassiosira</taxon>
    </lineage>
</organism>
<reference evidence="2 3" key="2">
    <citation type="journal article" date="2008" name="Nature">
        <title>The Phaeodactylum genome reveals the evolutionary history of diatom genomes.</title>
        <authorList>
            <person name="Bowler C."/>
            <person name="Allen A.E."/>
            <person name="Badger J.H."/>
            <person name="Grimwood J."/>
            <person name="Jabbari K."/>
            <person name="Kuo A."/>
            <person name="Maheswari U."/>
            <person name="Martens C."/>
            <person name="Maumus F."/>
            <person name="Otillar R.P."/>
            <person name="Rayko E."/>
            <person name="Salamov A."/>
            <person name="Vandepoele K."/>
            <person name="Beszteri B."/>
            <person name="Gruber A."/>
            <person name="Heijde M."/>
            <person name="Katinka M."/>
            <person name="Mock T."/>
            <person name="Valentin K."/>
            <person name="Verret F."/>
            <person name="Berges J.A."/>
            <person name="Brownlee C."/>
            <person name="Cadoret J.P."/>
            <person name="Chiovitti A."/>
            <person name="Choi C.J."/>
            <person name="Coesel S."/>
            <person name="De Martino A."/>
            <person name="Detter J.C."/>
            <person name="Durkin C."/>
            <person name="Falciatore A."/>
            <person name="Fournet J."/>
            <person name="Haruta M."/>
            <person name="Huysman M.J."/>
            <person name="Jenkins B.D."/>
            <person name="Jiroutova K."/>
            <person name="Jorgensen R.E."/>
            <person name="Joubert Y."/>
            <person name="Kaplan A."/>
            <person name="Kroger N."/>
            <person name="Kroth P.G."/>
            <person name="La Roche J."/>
            <person name="Lindquist E."/>
            <person name="Lommer M."/>
            <person name="Martin-Jezequel V."/>
            <person name="Lopez P.J."/>
            <person name="Lucas S."/>
            <person name="Mangogna M."/>
            <person name="McGinnis K."/>
            <person name="Medlin L.K."/>
            <person name="Montsant A."/>
            <person name="Oudot-Le Secq M.P."/>
            <person name="Napoli C."/>
            <person name="Obornik M."/>
            <person name="Parker M.S."/>
            <person name="Petit J.L."/>
            <person name="Porcel B.M."/>
            <person name="Poulsen N."/>
            <person name="Robison M."/>
            <person name="Rychlewski L."/>
            <person name="Rynearson T.A."/>
            <person name="Schmutz J."/>
            <person name="Shapiro H."/>
            <person name="Siaut M."/>
            <person name="Stanley M."/>
            <person name="Sussman M.R."/>
            <person name="Taylor A.R."/>
            <person name="Vardi A."/>
            <person name="von Dassow P."/>
            <person name="Vyverman W."/>
            <person name="Willis A."/>
            <person name="Wyrwicz L.S."/>
            <person name="Rokhsar D.S."/>
            <person name="Weissenbach J."/>
            <person name="Armbrust E.V."/>
            <person name="Green B.R."/>
            <person name="Van de Peer Y."/>
            <person name="Grigoriev I.V."/>
        </authorList>
    </citation>
    <scope>NUCLEOTIDE SEQUENCE [LARGE SCALE GENOMIC DNA]</scope>
    <source>
        <strain evidence="2 3">CCMP1335</strain>
    </source>
</reference>
<dbReference type="GeneID" id="7446501"/>
<dbReference type="Proteomes" id="UP000001449">
    <property type="component" value="Chromosome 2"/>
</dbReference>
<dbReference type="EMBL" id="CM000639">
    <property type="protein sequence ID" value="EED95197.1"/>
    <property type="molecule type" value="Genomic_DNA"/>
</dbReference>
<sequence length="435" mass="48828">MSTSPIHAPADAATTASNATRSPSPRFHTVLREFMTFVHQRSETYPKEHVFPDDELTPITPQHVCDYLSVKAYGKQNAGVYDKLVITPGNVDFQMKAINYFMPHNDMDWNDEAMVGNPVKSAQVKLFMNKVKRAGAAATSGVKVKAKDLILPPETGDESEVNTLLRKMHAQNAQFINIFQTMDSSIKTMNRSIQQMRSILETNNIEIKDEIMSSTPSLPPIDPGTIVEKLKEDEAGVAQALHGLMNENSVHNSLGEVVLSIGIDGYATFISDNGKALDLPEGFELPTCELSEAWKYWFLGFQDYKYQSNENEQEELAPIRPVREMKLSTLPPSLKKKFKDGWRPALQCLSSYVEHMVNIPTSSMNDNILNESLNAAMTVLLDKAPALFEGKNERSKGWKVSTWSRKIREQQLSNKQVEMRRQSMEVEALEDAAVL</sequence>
<proteinExistence type="predicted"/>
<protein>
    <submittedName>
        <fullName evidence="2">Uncharacterized protein</fullName>
    </submittedName>
</protein>
<dbReference type="PaxDb" id="35128-Thaps2314"/>
<name>B8BU05_THAPS</name>
<dbReference type="KEGG" id="tps:THAPSDRAFT_2314"/>